<evidence type="ECO:0000313" key="1">
    <source>
        <dbReference type="EMBL" id="RTX74378.1"/>
    </source>
</evidence>
<proteinExistence type="predicted"/>
<comment type="caution">
    <text evidence="1">The sequence shown here is derived from an EMBL/GenBank/DDBJ whole genome shotgun (WGS) entry which is preliminary data.</text>
</comment>
<organism evidence="1 2">
    <name type="scientific">Mammaliicoccus sciuri</name>
    <name type="common">Staphylococcus sciuri</name>
    <dbReference type="NCBI Taxonomy" id="1296"/>
    <lineage>
        <taxon>Bacteria</taxon>
        <taxon>Bacillati</taxon>
        <taxon>Bacillota</taxon>
        <taxon>Bacilli</taxon>
        <taxon>Bacillales</taxon>
        <taxon>Staphylococcaceae</taxon>
        <taxon>Mammaliicoccus</taxon>
    </lineage>
</organism>
<accession>A0AAJ4SK52</accession>
<dbReference type="RefSeq" id="WP_126476638.1">
    <property type="nucleotide sequence ID" value="NZ_RXWV01000019.1"/>
</dbReference>
<dbReference type="EMBL" id="RXWV01000019">
    <property type="protein sequence ID" value="RTX74378.1"/>
    <property type="molecule type" value="Genomic_DNA"/>
</dbReference>
<name>A0AAJ4SK52_MAMSC</name>
<dbReference type="Proteomes" id="UP000274792">
    <property type="component" value="Unassembled WGS sequence"/>
</dbReference>
<sequence length="187" mass="21474">MIVELGVTILTSSVISAGISSFVSWKMKNKELIVTLKLEEKNTWINNINQAIREYNSSLTDYSSSLMKYSLNEMDKNEIANNLIQCNNSKNSLIYFIFQCEYAVDLRSESIDLINEITNKVNEQRELAVKGNSEKIDYQKLHEGMANFELDIGKLNFKFTEKLGEMVRVEKIIMTNNIIEGKKQNPT</sequence>
<dbReference type="AlphaFoldDB" id="A0AAJ4SK52"/>
<protein>
    <submittedName>
        <fullName evidence="1">Uncharacterized protein</fullName>
    </submittedName>
</protein>
<evidence type="ECO:0000313" key="2">
    <source>
        <dbReference type="Proteomes" id="UP000274792"/>
    </source>
</evidence>
<gene>
    <name evidence="1" type="ORF">CD117_02940</name>
</gene>
<reference evidence="1 2" key="1">
    <citation type="submission" date="2018-10" db="EMBL/GenBank/DDBJ databases">
        <title>A collection Staphylococci species genome sequencing.</title>
        <authorList>
            <person name="Cole K."/>
        </authorList>
    </citation>
    <scope>NUCLEOTIDE SEQUENCE [LARGE SCALE GENOMIC DNA]</scope>
    <source>
        <strain evidence="2">NCTC 12218</strain>
    </source>
</reference>